<dbReference type="InterPro" id="IPR023430">
    <property type="entry name" value="Pept_HybD-like_dom_sf"/>
</dbReference>
<evidence type="ECO:0000313" key="2">
    <source>
        <dbReference type="Proteomes" id="UP000265354"/>
    </source>
</evidence>
<organism evidence="1 2">
    <name type="scientific">Streptomyces spongiicola</name>
    <dbReference type="NCBI Taxonomy" id="1690221"/>
    <lineage>
        <taxon>Bacteria</taxon>
        <taxon>Bacillati</taxon>
        <taxon>Actinomycetota</taxon>
        <taxon>Actinomycetes</taxon>
        <taxon>Kitasatosporales</taxon>
        <taxon>Streptomycetaceae</taxon>
        <taxon>Streptomyces</taxon>
    </lineage>
</organism>
<dbReference type="SUPFAM" id="SSF53163">
    <property type="entry name" value="HybD-like"/>
    <property type="match status" value="1"/>
</dbReference>
<dbReference type="GO" id="GO:0004175">
    <property type="term" value="F:endopeptidase activity"/>
    <property type="evidence" value="ECO:0007669"/>
    <property type="project" value="TreeGrafter"/>
</dbReference>
<dbReference type="AlphaFoldDB" id="A0A388SUK3"/>
<dbReference type="RefSeq" id="WP_116426926.1">
    <property type="nucleotide sequence ID" value="NZ_BGZL01000002.1"/>
</dbReference>
<comment type="caution">
    <text evidence="1">The sequence shown here is derived from an EMBL/GenBank/DDBJ whole genome shotgun (WGS) entry which is preliminary data.</text>
</comment>
<dbReference type="Gene3D" id="3.40.50.1450">
    <property type="entry name" value="HybD-like"/>
    <property type="match status" value="1"/>
</dbReference>
<dbReference type="NCBIfam" id="TIGR00072">
    <property type="entry name" value="hydrog_prot"/>
    <property type="match status" value="1"/>
</dbReference>
<protein>
    <submittedName>
        <fullName evidence="1">Peptidase M52</fullName>
    </submittedName>
</protein>
<name>A0A388SUK3_9ACTN</name>
<evidence type="ECO:0000313" key="1">
    <source>
        <dbReference type="EMBL" id="GBP99531.1"/>
    </source>
</evidence>
<proteinExistence type="predicted"/>
<accession>A0A388SUK3</accession>
<dbReference type="Proteomes" id="UP000265354">
    <property type="component" value="Unassembled WGS sequence"/>
</dbReference>
<reference evidence="1 2" key="1">
    <citation type="submission" date="2018-07" db="EMBL/GenBank/DDBJ databases">
        <title>Whole Genome Shotgun Sequence of Streptomyces spongiicola strain 531S.</title>
        <authorList>
            <person name="Dohra H."/>
            <person name="Kodani S."/>
        </authorList>
    </citation>
    <scope>NUCLEOTIDE SEQUENCE [LARGE SCALE GENOMIC DNA]</scope>
    <source>
        <strain evidence="1 2">531S</strain>
    </source>
</reference>
<sequence>MDFRTRVALIGLGSDSRRDDGVGRAVVDALREHAVERPLSPEVGLETCNGNPAQLIGLWHDADLAVVVTCAYAYPGEPGRVVRREFDAQGLALPLRGEPHGTVDNPVLVEAVELSRMLGRLPGRLVVYAVQGADSSLGSGLSRTLADMVEPLADRVRREVVRGSAPPVPARPVRR</sequence>
<dbReference type="InterPro" id="IPR000671">
    <property type="entry name" value="Peptidase_A31"/>
</dbReference>
<dbReference type="PANTHER" id="PTHR30302">
    <property type="entry name" value="HYDROGENASE 1 MATURATION PROTEASE"/>
    <property type="match status" value="1"/>
</dbReference>
<dbReference type="GO" id="GO:0016485">
    <property type="term" value="P:protein processing"/>
    <property type="evidence" value="ECO:0007669"/>
    <property type="project" value="TreeGrafter"/>
</dbReference>
<dbReference type="GO" id="GO:0008047">
    <property type="term" value="F:enzyme activator activity"/>
    <property type="evidence" value="ECO:0007669"/>
    <property type="project" value="InterPro"/>
</dbReference>
<dbReference type="EMBL" id="BGZL01000002">
    <property type="protein sequence ID" value="GBP99531.1"/>
    <property type="molecule type" value="Genomic_DNA"/>
</dbReference>
<gene>
    <name evidence="1" type="ORF">SSP531S_09260</name>
</gene>
<dbReference type="PANTHER" id="PTHR30302:SF7">
    <property type="entry name" value="F420-NONREDUCING HYDROGENASE II"/>
    <property type="match status" value="1"/>
</dbReference>